<reference evidence="5" key="1">
    <citation type="submission" date="2022-10" db="EMBL/GenBank/DDBJ databases">
        <title>Genome assembly of Pristionchus species.</title>
        <authorList>
            <person name="Yoshida K."/>
            <person name="Sommer R.J."/>
        </authorList>
    </citation>
    <scope>NUCLEOTIDE SEQUENCE [LARGE SCALE GENOMIC DNA]</scope>
    <source>
        <strain evidence="5">RS5460</strain>
    </source>
</reference>
<accession>A0AAN5IFV9</accession>
<evidence type="ECO:0000313" key="4">
    <source>
        <dbReference type="EMBL" id="GMR61756.1"/>
    </source>
</evidence>
<dbReference type="Pfam" id="PF03770">
    <property type="entry name" value="IPK"/>
    <property type="match status" value="1"/>
</dbReference>
<keyword evidence="3" id="KW-0418">Kinase</keyword>
<evidence type="ECO:0000256" key="2">
    <source>
        <dbReference type="ARBA" id="ARBA00022679"/>
    </source>
</evidence>
<evidence type="ECO:0000313" key="5">
    <source>
        <dbReference type="Proteomes" id="UP001328107"/>
    </source>
</evidence>
<protein>
    <recommendedName>
        <fullName evidence="6">Kinase</fullName>
    </recommendedName>
</protein>
<sequence length="148" mass="16401">MAAPCWADFELGVDRVNCLQMTGMSIFSSKGKLNAAKAKLKQMSLPQIKNEIELFLCGHLDLIDLIIDELEKLFVAMIRVRGVSFRGTSILIAYDAAALPSSRFRVQVKLLSFTNAKLSKDPCIYTLSGVLTLIEMIRSIGSDLPDEF</sequence>
<comment type="similarity">
    <text evidence="1">Belongs to the inositol phosphokinase (IPK) family.</text>
</comment>
<dbReference type="InterPro" id="IPR038286">
    <property type="entry name" value="IPK_sf"/>
</dbReference>
<keyword evidence="2" id="KW-0808">Transferase</keyword>
<gene>
    <name evidence="4" type="ORF">PMAYCL1PPCAC_31951</name>
</gene>
<evidence type="ECO:0000256" key="1">
    <source>
        <dbReference type="ARBA" id="ARBA00007374"/>
    </source>
</evidence>
<evidence type="ECO:0008006" key="6">
    <source>
        <dbReference type="Google" id="ProtNLM"/>
    </source>
</evidence>
<proteinExistence type="inferred from homology"/>
<dbReference type="Proteomes" id="UP001328107">
    <property type="component" value="Unassembled WGS sequence"/>
</dbReference>
<organism evidence="4 5">
    <name type="scientific">Pristionchus mayeri</name>
    <dbReference type="NCBI Taxonomy" id="1317129"/>
    <lineage>
        <taxon>Eukaryota</taxon>
        <taxon>Metazoa</taxon>
        <taxon>Ecdysozoa</taxon>
        <taxon>Nematoda</taxon>
        <taxon>Chromadorea</taxon>
        <taxon>Rhabditida</taxon>
        <taxon>Rhabditina</taxon>
        <taxon>Diplogasteromorpha</taxon>
        <taxon>Diplogasteroidea</taxon>
        <taxon>Neodiplogasteridae</taxon>
        <taxon>Pristionchus</taxon>
    </lineage>
</organism>
<dbReference type="AlphaFoldDB" id="A0AAN5IFV9"/>
<dbReference type="GO" id="GO:0016301">
    <property type="term" value="F:kinase activity"/>
    <property type="evidence" value="ECO:0007669"/>
    <property type="project" value="UniProtKB-KW"/>
</dbReference>
<dbReference type="InterPro" id="IPR005522">
    <property type="entry name" value="IPK"/>
</dbReference>
<dbReference type="EMBL" id="BTRK01000006">
    <property type="protein sequence ID" value="GMR61756.1"/>
    <property type="molecule type" value="Genomic_DNA"/>
</dbReference>
<dbReference type="GO" id="GO:0032958">
    <property type="term" value="P:inositol phosphate biosynthetic process"/>
    <property type="evidence" value="ECO:0007669"/>
    <property type="project" value="InterPro"/>
</dbReference>
<dbReference type="Gene3D" id="3.30.470.160">
    <property type="entry name" value="Inositol polyphosphate kinase"/>
    <property type="match status" value="1"/>
</dbReference>
<name>A0AAN5IFV9_9BILA</name>
<dbReference type="SUPFAM" id="SSF56104">
    <property type="entry name" value="SAICAR synthase-like"/>
    <property type="match status" value="1"/>
</dbReference>
<comment type="caution">
    <text evidence="4">The sequence shown here is derived from an EMBL/GenBank/DDBJ whole genome shotgun (WGS) entry which is preliminary data.</text>
</comment>
<evidence type="ECO:0000256" key="3">
    <source>
        <dbReference type="ARBA" id="ARBA00022777"/>
    </source>
</evidence>
<keyword evidence="5" id="KW-1185">Reference proteome</keyword>